<gene>
    <name evidence="2" type="ORF">I9R</name>
</gene>
<feature type="transmembrane region" description="Helical" evidence="1">
    <location>
        <begin position="87"/>
        <end position="106"/>
    </location>
</feature>
<keyword evidence="1" id="KW-0812">Transmembrane</keyword>
<organismHost>
    <name type="scientific">Ornithodoros moubata</name>
    <name type="common">Soft tick</name>
    <name type="synonym">Argasid tick</name>
    <dbReference type="NCBI Taxonomy" id="6938"/>
</organismHost>
<proteinExistence type="predicted"/>
<evidence type="ECO:0000313" key="3">
    <source>
        <dbReference type="Proteomes" id="UP000423628"/>
    </source>
</evidence>
<organismHost>
    <name type="scientific">Potamochoerus larvatus</name>
    <name type="common">Bushpig</name>
    <dbReference type="NCBI Taxonomy" id="273792"/>
</organismHost>
<keyword evidence="1" id="KW-0472">Membrane</keyword>
<feature type="transmembrane region" description="Helical" evidence="1">
    <location>
        <begin position="21"/>
        <end position="39"/>
    </location>
</feature>
<protein>
    <submittedName>
        <fullName evidence="2">PI9R</fullName>
    </submittedName>
</protein>
<organismHost>
    <name type="scientific">Phacochoerus aethiopicus</name>
    <name type="common">Warthog</name>
    <dbReference type="NCBI Taxonomy" id="85517"/>
</organismHost>
<evidence type="ECO:0000313" key="2">
    <source>
        <dbReference type="EMBL" id="QRW43554.1"/>
    </source>
</evidence>
<organismHost>
    <name type="scientific">Sus scrofa</name>
    <name type="common">Pig</name>
    <dbReference type="NCBI Taxonomy" id="9823"/>
</organismHost>
<reference evidence="2 3" key="1">
    <citation type="submission" date="2019-08" db="EMBL/GenBank/DDBJ databases">
        <authorList>
            <person name="Ndlovu S.S."/>
        </authorList>
    </citation>
    <scope>NUCLEOTIDE SEQUENCE [LARGE SCALE GENOMIC DNA]</scope>
    <source>
        <strain evidence="2">SPEC_57</strain>
    </source>
</reference>
<name>A0A894KH30_ASF</name>
<accession>A0A894KH30</accession>
<organismHost>
    <name type="scientific">Phacochoerus africanus</name>
    <name type="common">Warthog</name>
    <dbReference type="NCBI Taxonomy" id="41426"/>
</organismHost>
<dbReference type="EMBL" id="MN394630">
    <property type="protein sequence ID" value="QRW43554.1"/>
    <property type="molecule type" value="Genomic_DNA"/>
</dbReference>
<evidence type="ECO:0000256" key="1">
    <source>
        <dbReference type="SAM" id="Phobius"/>
    </source>
</evidence>
<sequence length="140" mass="17437">MINTSYMLLYKHLYFQPTQFYSYYECCRLYFIPLWFTIYRSIYTIYSWEPFQYLPLQKVSMLFVCIYKNQYMQITETYYEMCMLQKIYMWLCIDILLPIVIIIIINITNKHFHLRISMNIKFIYIAILWMDDLVQKKHGV</sequence>
<organism evidence="2 3">
    <name type="scientific">African swine fever virus</name>
    <name type="common">ASFV</name>
    <dbReference type="NCBI Taxonomy" id="10497"/>
    <lineage>
        <taxon>Viruses</taxon>
        <taxon>Varidnaviria</taxon>
        <taxon>Bamfordvirae</taxon>
        <taxon>Nucleocytoviricota</taxon>
        <taxon>Pokkesviricetes</taxon>
        <taxon>Asfuvirales</taxon>
        <taxon>Asfarviridae</taxon>
        <taxon>Asfivirus</taxon>
        <taxon>Asfivirus haemorrhagiae</taxon>
    </lineage>
</organism>
<keyword evidence="1" id="KW-1133">Transmembrane helix</keyword>
<organismHost>
    <name type="scientific">Ornithodoros</name>
    <name type="common">relapsing fever ticks</name>
    <dbReference type="NCBI Taxonomy" id="6937"/>
</organismHost>
<dbReference type="Proteomes" id="UP000423628">
    <property type="component" value="Segment"/>
</dbReference>